<dbReference type="RefSeq" id="WP_078576609.1">
    <property type="nucleotide sequence ID" value="NZ_JABXYM010000001.1"/>
</dbReference>
<dbReference type="EMBL" id="JABXYM010000001">
    <property type="protein sequence ID" value="MCR6096241.1"/>
    <property type="molecule type" value="Genomic_DNA"/>
</dbReference>
<dbReference type="NCBIfam" id="NF010181">
    <property type="entry name" value="PRK13660.1"/>
    <property type="match status" value="1"/>
</dbReference>
<sequence>MYDVLAISGYRPHEIGVFNEKHDQLPYLKKALTKKIGQLIEEYDVKWILTSGQSGVELWSAESCIHLKKMYPHIQLATIAPFHNQEERYAEATKSLYETVWNESDYCDFITKRPYDSPAQLRLKNQFIVDKSDAALILYDEGTEGTPKYFQEEAVKKQAQTDYPVFYLTPDDIEEMVRDEINNESWN</sequence>
<dbReference type="OrthoDB" id="2301957at2"/>
<proteinExistence type="predicted"/>
<reference evidence="1" key="1">
    <citation type="submission" date="2020-06" db="EMBL/GenBank/DDBJ databases">
        <title>Insight into the genomes of haloalkaliphilic bacilli from Kenyan soda lakes.</title>
        <authorList>
            <person name="Mwirichia R."/>
            <person name="Villamizar G.C."/>
            <person name="Poehlein A."/>
            <person name="Mugweru J."/>
            <person name="Kipnyargis A."/>
            <person name="Kiplimo D."/>
            <person name="Orwa P."/>
            <person name="Daniel R."/>
        </authorList>
    </citation>
    <scope>NUCLEOTIDE SEQUENCE</scope>
    <source>
        <strain evidence="1">B1096_S55</strain>
    </source>
</reference>
<dbReference type="AlphaFoldDB" id="A0A9Q4FYD3"/>
<comment type="caution">
    <text evidence="1">The sequence shown here is derived from an EMBL/GenBank/DDBJ whole genome shotgun (WGS) entry which is preliminary data.</text>
</comment>
<organism evidence="1 2">
    <name type="scientific">Salipaludibacillus agaradhaerens</name>
    <name type="common">Bacillus agaradhaerens</name>
    <dbReference type="NCBI Taxonomy" id="76935"/>
    <lineage>
        <taxon>Bacteria</taxon>
        <taxon>Bacillati</taxon>
        <taxon>Bacillota</taxon>
        <taxon>Bacilli</taxon>
        <taxon>Bacillales</taxon>
        <taxon>Bacillaceae</taxon>
    </lineage>
</organism>
<accession>A0A9Q4FYD3</accession>
<protein>
    <submittedName>
        <fullName evidence="1">DUF1273 family protein</fullName>
    </submittedName>
</protein>
<dbReference type="Gene3D" id="3.40.50.450">
    <property type="match status" value="1"/>
</dbReference>
<dbReference type="PANTHER" id="PTHR38440:SF1">
    <property type="entry name" value="UPF0398 PROTEIN SPR0331"/>
    <property type="match status" value="1"/>
</dbReference>
<keyword evidence="2" id="KW-1185">Reference proteome</keyword>
<name>A0A9Q4FYD3_SALAG</name>
<evidence type="ECO:0000313" key="2">
    <source>
        <dbReference type="Proteomes" id="UP001057753"/>
    </source>
</evidence>
<dbReference type="Pfam" id="PF06908">
    <property type="entry name" value="YpsA"/>
    <property type="match status" value="1"/>
</dbReference>
<dbReference type="Proteomes" id="UP001057753">
    <property type="component" value="Unassembled WGS sequence"/>
</dbReference>
<dbReference type="PIRSF" id="PIRSF021290">
    <property type="entry name" value="DUF1273"/>
    <property type="match status" value="1"/>
</dbReference>
<dbReference type="SUPFAM" id="SSF102405">
    <property type="entry name" value="MCP/YpsA-like"/>
    <property type="match status" value="1"/>
</dbReference>
<gene>
    <name evidence="1" type="ORF">HXA33_06730</name>
</gene>
<evidence type="ECO:0000313" key="1">
    <source>
        <dbReference type="EMBL" id="MCR6096241.1"/>
    </source>
</evidence>
<dbReference type="PANTHER" id="PTHR38440">
    <property type="entry name" value="UPF0398 PROTEIN YPSA"/>
    <property type="match status" value="1"/>
</dbReference>
<dbReference type="InterPro" id="IPR010697">
    <property type="entry name" value="YspA"/>
</dbReference>